<dbReference type="InterPro" id="IPR039169">
    <property type="entry name" value="Abitram"/>
</dbReference>
<dbReference type="Proteomes" id="UP000232323">
    <property type="component" value="Unassembled WGS sequence"/>
</dbReference>
<dbReference type="OrthoDB" id="48130at2759"/>
<dbReference type="PANTHER" id="PTHR13651:SF0">
    <property type="entry name" value="PROTEIN ABITRAM"/>
    <property type="match status" value="1"/>
</dbReference>
<dbReference type="AlphaFoldDB" id="A0A250X9N6"/>
<feature type="region of interest" description="Disordered" evidence="4">
    <location>
        <begin position="179"/>
        <end position="205"/>
    </location>
</feature>
<gene>
    <name evidence="5" type="ORF">CEUSTIGMA_g7263.t1</name>
</gene>
<evidence type="ECO:0000313" key="6">
    <source>
        <dbReference type="Proteomes" id="UP000232323"/>
    </source>
</evidence>
<protein>
    <recommendedName>
        <fullName evidence="2">Protein Abitram</fullName>
    </recommendedName>
    <alternativeName>
        <fullName evidence="3">Actin-binding transcription modulator</fullName>
    </alternativeName>
</protein>
<keyword evidence="6" id="KW-1185">Reference proteome</keyword>
<dbReference type="Pfam" id="PF01597">
    <property type="entry name" value="GCV_H"/>
    <property type="match status" value="1"/>
</dbReference>
<dbReference type="Gene3D" id="2.40.50.100">
    <property type="match status" value="1"/>
</dbReference>
<sequence>MEDDLPSIDVCPDDVLESVHLLPDRPKSLIEGKFKTYFAVNYQGVNKNDLFVSLLPNQVCIVGLAPTHFLIKSKSERDCERYDLMTETAATAQTCQHMLNEDRHIDKEIQQSKEAVAPFSTVVPEIHDSAETMRHYMDAEGDSRISCDTEVPREEGMRPQLADKMVQQAEPISLSFEVSKEGRSHIKESGRSGKRPSSHDTNLKAGSTLCVVEDANHKRIPSPISGKLLEVNTRLLSDITVLSKKPCREGYLAIMYPTTSEIKAFQGSLMSLDTYLETYGLRVEDLV</sequence>
<reference evidence="5 6" key="1">
    <citation type="submission" date="2017-08" db="EMBL/GenBank/DDBJ databases">
        <title>Acidophilic green algal genome provides insights into adaptation to an acidic environment.</title>
        <authorList>
            <person name="Hirooka S."/>
            <person name="Hirose Y."/>
            <person name="Kanesaki Y."/>
            <person name="Higuchi S."/>
            <person name="Fujiwara T."/>
            <person name="Onuma R."/>
            <person name="Era A."/>
            <person name="Ohbayashi R."/>
            <person name="Uzuka A."/>
            <person name="Nozaki H."/>
            <person name="Yoshikawa H."/>
            <person name="Miyagishima S.Y."/>
        </authorList>
    </citation>
    <scope>NUCLEOTIDE SEQUENCE [LARGE SCALE GENOMIC DNA]</scope>
    <source>
        <strain evidence="5 6">NIES-2499</strain>
    </source>
</reference>
<comment type="similarity">
    <text evidence="1">Belongs to the ABITRAM family.</text>
</comment>
<evidence type="ECO:0000256" key="2">
    <source>
        <dbReference type="ARBA" id="ARBA00019325"/>
    </source>
</evidence>
<name>A0A250X9N6_9CHLO</name>
<dbReference type="GO" id="GO:0005634">
    <property type="term" value="C:nucleus"/>
    <property type="evidence" value="ECO:0007669"/>
    <property type="project" value="TreeGrafter"/>
</dbReference>
<evidence type="ECO:0000313" key="5">
    <source>
        <dbReference type="EMBL" id="GAX79823.1"/>
    </source>
</evidence>
<dbReference type="SUPFAM" id="SSF51230">
    <property type="entry name" value="Single hybrid motif"/>
    <property type="match status" value="1"/>
</dbReference>
<feature type="compositionally biased region" description="Basic and acidic residues" evidence="4">
    <location>
        <begin position="179"/>
        <end position="202"/>
    </location>
</feature>
<dbReference type="STRING" id="1157962.A0A250X9N6"/>
<dbReference type="InterPro" id="IPR033753">
    <property type="entry name" value="GCV_H/Fam206"/>
</dbReference>
<accession>A0A250X9N6</accession>
<evidence type="ECO:0000256" key="4">
    <source>
        <dbReference type="SAM" id="MobiDB-lite"/>
    </source>
</evidence>
<proteinExistence type="inferred from homology"/>
<evidence type="ECO:0000256" key="3">
    <source>
        <dbReference type="ARBA" id="ARBA00030463"/>
    </source>
</evidence>
<comment type="caution">
    <text evidence="5">The sequence shown here is derived from an EMBL/GenBank/DDBJ whole genome shotgun (WGS) entry which is preliminary data.</text>
</comment>
<dbReference type="PANTHER" id="PTHR13651">
    <property type="entry name" value="PROTEIN ABITRAM"/>
    <property type="match status" value="1"/>
</dbReference>
<dbReference type="EMBL" id="BEGY01000046">
    <property type="protein sequence ID" value="GAX79823.1"/>
    <property type="molecule type" value="Genomic_DNA"/>
</dbReference>
<dbReference type="InterPro" id="IPR011053">
    <property type="entry name" value="Single_hybrid_motif"/>
</dbReference>
<evidence type="ECO:0000256" key="1">
    <source>
        <dbReference type="ARBA" id="ARBA00010764"/>
    </source>
</evidence>
<organism evidence="5 6">
    <name type="scientific">Chlamydomonas eustigma</name>
    <dbReference type="NCBI Taxonomy" id="1157962"/>
    <lineage>
        <taxon>Eukaryota</taxon>
        <taxon>Viridiplantae</taxon>
        <taxon>Chlorophyta</taxon>
        <taxon>core chlorophytes</taxon>
        <taxon>Chlorophyceae</taxon>
        <taxon>CS clade</taxon>
        <taxon>Chlamydomonadales</taxon>
        <taxon>Chlamydomonadaceae</taxon>
        <taxon>Chlamydomonas</taxon>
    </lineage>
</organism>